<name>A0A7W3NVL0_STRMR</name>
<dbReference type="AlphaFoldDB" id="A0A7W3NVL0"/>
<keyword evidence="3" id="KW-0808">Transferase</keyword>
<proteinExistence type="predicted"/>
<comment type="caution">
    <text evidence="3">The sequence shown here is derived from an EMBL/GenBank/DDBJ whole genome shotgun (WGS) entry which is preliminary data.</text>
</comment>
<evidence type="ECO:0000313" key="3">
    <source>
        <dbReference type="EMBL" id="MBA9057530.1"/>
    </source>
</evidence>
<evidence type="ECO:0000256" key="1">
    <source>
        <dbReference type="SAM" id="MobiDB-lite"/>
    </source>
</evidence>
<keyword evidence="4" id="KW-1185">Reference proteome</keyword>
<dbReference type="EMBL" id="JACJIJ010000002">
    <property type="protein sequence ID" value="MBA9057530.1"/>
    <property type="molecule type" value="Genomic_DNA"/>
</dbReference>
<protein>
    <submittedName>
        <fullName evidence="3">RimJ/RimL family protein N-acetyltransferase</fullName>
    </submittedName>
</protein>
<feature type="domain" description="N-acetyltransferase" evidence="2">
    <location>
        <begin position="29"/>
        <end position="78"/>
    </location>
</feature>
<dbReference type="SUPFAM" id="SSF55729">
    <property type="entry name" value="Acyl-CoA N-acyltransferases (Nat)"/>
    <property type="match status" value="1"/>
</dbReference>
<dbReference type="Proteomes" id="UP000577386">
    <property type="component" value="Unassembled WGS sequence"/>
</dbReference>
<dbReference type="GO" id="GO:0016747">
    <property type="term" value="F:acyltransferase activity, transferring groups other than amino-acyl groups"/>
    <property type="evidence" value="ECO:0007669"/>
    <property type="project" value="InterPro"/>
</dbReference>
<organism evidence="3 4">
    <name type="scientific">Streptomyces murinus</name>
    <dbReference type="NCBI Taxonomy" id="33900"/>
    <lineage>
        <taxon>Bacteria</taxon>
        <taxon>Bacillati</taxon>
        <taxon>Actinomycetota</taxon>
        <taxon>Actinomycetes</taxon>
        <taxon>Kitasatosporales</taxon>
        <taxon>Streptomycetaceae</taxon>
        <taxon>Streptomyces</taxon>
    </lineage>
</organism>
<feature type="region of interest" description="Disordered" evidence="1">
    <location>
        <begin position="11"/>
        <end position="35"/>
    </location>
</feature>
<reference evidence="3 4" key="1">
    <citation type="submission" date="2020-08" db="EMBL/GenBank/DDBJ databases">
        <title>Sequencing the genomes of 1000 actinobacteria strains.</title>
        <authorList>
            <person name="Klenk H.-P."/>
        </authorList>
    </citation>
    <scope>NUCLEOTIDE SEQUENCE [LARGE SCALE GENOMIC DNA]</scope>
    <source>
        <strain evidence="3 4">DSM 41827</strain>
    </source>
</reference>
<dbReference type="InterPro" id="IPR016181">
    <property type="entry name" value="Acyl_CoA_acyltransferase"/>
</dbReference>
<dbReference type="Gene3D" id="3.40.630.30">
    <property type="match status" value="1"/>
</dbReference>
<evidence type="ECO:0000313" key="4">
    <source>
        <dbReference type="Proteomes" id="UP000577386"/>
    </source>
</evidence>
<accession>A0A7W3NVL0</accession>
<dbReference type="Pfam" id="PF13302">
    <property type="entry name" value="Acetyltransf_3"/>
    <property type="match status" value="1"/>
</dbReference>
<sequence length="106" mass="11608">MKPSVVRRLRCGQLPRDATARSPSPEGGAKFQGRGLGKRAVRALLEQARDQDRWGPVHAFPATGNAASNGICRSLGFRLIAEIDMDFAGRALRSNHWVMEPGRDLV</sequence>
<dbReference type="InterPro" id="IPR000182">
    <property type="entry name" value="GNAT_dom"/>
</dbReference>
<gene>
    <name evidence="3" type="ORF">HDA42_006708</name>
</gene>
<evidence type="ECO:0000259" key="2">
    <source>
        <dbReference type="Pfam" id="PF13302"/>
    </source>
</evidence>